<dbReference type="VEuPathDB" id="FungiDB:I7I53_11096"/>
<dbReference type="EMBL" id="CP069102">
    <property type="protein sequence ID" value="QSS50411.1"/>
    <property type="molecule type" value="Genomic_DNA"/>
</dbReference>
<keyword evidence="1" id="KW-1133">Transmembrane helix</keyword>
<keyword evidence="1" id="KW-0812">Transmembrane</keyword>
<name>A0A8A1L9V4_AJEC8</name>
<feature type="transmembrane region" description="Helical" evidence="1">
    <location>
        <begin position="12"/>
        <end position="29"/>
    </location>
</feature>
<protein>
    <submittedName>
        <fullName evidence="2">Uncharacterized protein</fullName>
    </submittedName>
</protein>
<accession>A0A8A1L9V4</accession>
<reference evidence="2" key="1">
    <citation type="submission" date="2021-01" db="EMBL/GenBank/DDBJ databases">
        <title>Chromosome-level genome assembly of a human fungal pathogen reveals clustering of transcriptionally co-regulated genes.</title>
        <authorList>
            <person name="Voorhies M."/>
            <person name="Cohen S."/>
            <person name="Shea T.P."/>
            <person name="Petrus S."/>
            <person name="Munoz J.F."/>
            <person name="Poplawski S."/>
            <person name="Goldman W.E."/>
            <person name="Michael T."/>
            <person name="Cuomo C.A."/>
            <person name="Sil A."/>
            <person name="Beyhan S."/>
        </authorList>
    </citation>
    <scope>NUCLEOTIDE SEQUENCE</scope>
    <source>
        <strain evidence="2">H88</strain>
    </source>
</reference>
<proteinExistence type="predicted"/>
<dbReference type="AlphaFoldDB" id="A0A8A1L9V4"/>
<gene>
    <name evidence="2" type="ORF">I7I53_11096</name>
</gene>
<evidence type="ECO:0000313" key="3">
    <source>
        <dbReference type="Proteomes" id="UP000663419"/>
    </source>
</evidence>
<sequence>MGSGGYTGLQGSVFFFFFFGTILSANILIEFTPTEDIIPVTDFPELRVHSVLKMMRIQDGLELEFEVKEIRIGVSVRDSNLGTIKEKKGKLTLLVTPYTQLGLETLIPSDRWGMPGSELDMPRKSESRSAALHS</sequence>
<keyword evidence="1" id="KW-0472">Membrane</keyword>
<evidence type="ECO:0000256" key="1">
    <source>
        <dbReference type="SAM" id="Phobius"/>
    </source>
</evidence>
<organism evidence="2 3">
    <name type="scientific">Ajellomyces capsulatus (strain H88)</name>
    <name type="common">Darling's disease fungus</name>
    <name type="synonym">Histoplasma capsulatum</name>
    <dbReference type="NCBI Taxonomy" id="544711"/>
    <lineage>
        <taxon>Eukaryota</taxon>
        <taxon>Fungi</taxon>
        <taxon>Dikarya</taxon>
        <taxon>Ascomycota</taxon>
        <taxon>Pezizomycotina</taxon>
        <taxon>Eurotiomycetes</taxon>
        <taxon>Eurotiomycetidae</taxon>
        <taxon>Onygenales</taxon>
        <taxon>Ajellomycetaceae</taxon>
        <taxon>Histoplasma</taxon>
    </lineage>
</organism>
<evidence type="ECO:0000313" key="2">
    <source>
        <dbReference type="EMBL" id="QSS50411.1"/>
    </source>
</evidence>
<dbReference type="Proteomes" id="UP000663419">
    <property type="component" value="Chromosome 1"/>
</dbReference>